<dbReference type="Proteomes" id="UP001159363">
    <property type="component" value="Chromosome 5"/>
</dbReference>
<evidence type="ECO:0000313" key="2">
    <source>
        <dbReference type="EMBL" id="KAJ8881360.1"/>
    </source>
</evidence>
<organism evidence="2 3">
    <name type="scientific">Dryococelus australis</name>
    <dbReference type="NCBI Taxonomy" id="614101"/>
    <lineage>
        <taxon>Eukaryota</taxon>
        <taxon>Metazoa</taxon>
        <taxon>Ecdysozoa</taxon>
        <taxon>Arthropoda</taxon>
        <taxon>Hexapoda</taxon>
        <taxon>Insecta</taxon>
        <taxon>Pterygota</taxon>
        <taxon>Neoptera</taxon>
        <taxon>Polyneoptera</taxon>
        <taxon>Phasmatodea</taxon>
        <taxon>Verophasmatodea</taxon>
        <taxon>Anareolatae</taxon>
        <taxon>Phasmatidae</taxon>
        <taxon>Eurycanthinae</taxon>
        <taxon>Dryococelus</taxon>
    </lineage>
</organism>
<feature type="signal peptide" evidence="1">
    <location>
        <begin position="1"/>
        <end position="21"/>
    </location>
</feature>
<proteinExistence type="predicted"/>
<evidence type="ECO:0000256" key="1">
    <source>
        <dbReference type="SAM" id="SignalP"/>
    </source>
</evidence>
<keyword evidence="1" id="KW-0732">Signal</keyword>
<protein>
    <submittedName>
        <fullName evidence="2">Uncharacterized protein</fullName>
    </submittedName>
</protein>
<accession>A0ABQ9HAR3</accession>
<feature type="chain" id="PRO_5045519128" evidence="1">
    <location>
        <begin position="22"/>
        <end position="87"/>
    </location>
</feature>
<evidence type="ECO:0000313" key="3">
    <source>
        <dbReference type="Proteomes" id="UP001159363"/>
    </source>
</evidence>
<dbReference type="SUPFAM" id="SSF53756">
    <property type="entry name" value="UDP-Glycosyltransferase/glycogen phosphorylase"/>
    <property type="match status" value="1"/>
</dbReference>
<gene>
    <name evidence="2" type="ORF">PR048_017841</name>
</gene>
<keyword evidence="3" id="KW-1185">Reference proteome</keyword>
<sequence length="87" mass="9572">MGGRLLVWLVLTSSLLTAVLGARILGVFPFPSRSHVVIYSTLLKELAARGHEVTVFSDYPLLTPVPNYTDVKLDLDKNVLAGEIFVF</sequence>
<comment type="caution">
    <text evidence="2">The sequence shown here is derived from an EMBL/GenBank/DDBJ whole genome shotgun (WGS) entry which is preliminary data.</text>
</comment>
<dbReference type="EMBL" id="JARBHB010000006">
    <property type="protein sequence ID" value="KAJ8881360.1"/>
    <property type="molecule type" value="Genomic_DNA"/>
</dbReference>
<reference evidence="2 3" key="1">
    <citation type="submission" date="2023-02" db="EMBL/GenBank/DDBJ databases">
        <title>LHISI_Scaffold_Assembly.</title>
        <authorList>
            <person name="Stuart O.P."/>
            <person name="Cleave R."/>
            <person name="Magrath M.J.L."/>
            <person name="Mikheyev A.S."/>
        </authorList>
    </citation>
    <scope>NUCLEOTIDE SEQUENCE [LARGE SCALE GENOMIC DNA]</scope>
    <source>
        <strain evidence="2">Daus_M_001</strain>
        <tissue evidence="2">Leg muscle</tissue>
    </source>
</reference>
<name>A0ABQ9HAR3_9NEOP</name>
<dbReference type="Gene3D" id="3.40.50.2000">
    <property type="entry name" value="Glycogen Phosphorylase B"/>
    <property type="match status" value="1"/>
</dbReference>